<keyword evidence="2" id="KW-1185">Reference proteome</keyword>
<evidence type="ECO:0000313" key="1">
    <source>
        <dbReference type="EMBL" id="QDT11415.1"/>
    </source>
</evidence>
<name>A0A517NWA6_9BACT</name>
<dbReference type="EMBL" id="CP036526">
    <property type="protein sequence ID" value="QDT11415.1"/>
    <property type="molecule type" value="Genomic_DNA"/>
</dbReference>
<dbReference type="Gene3D" id="3.40.50.150">
    <property type="entry name" value="Vaccinia Virus protein VP39"/>
    <property type="match status" value="1"/>
</dbReference>
<dbReference type="AlphaFoldDB" id="A0A517NWA6"/>
<evidence type="ECO:0000313" key="2">
    <source>
        <dbReference type="Proteomes" id="UP000319817"/>
    </source>
</evidence>
<dbReference type="InterPro" id="IPR029063">
    <property type="entry name" value="SAM-dependent_MTases_sf"/>
</dbReference>
<organism evidence="1 2">
    <name type="scientific">Stieleria marina</name>
    <dbReference type="NCBI Taxonomy" id="1930275"/>
    <lineage>
        <taxon>Bacteria</taxon>
        <taxon>Pseudomonadati</taxon>
        <taxon>Planctomycetota</taxon>
        <taxon>Planctomycetia</taxon>
        <taxon>Pirellulales</taxon>
        <taxon>Pirellulaceae</taxon>
        <taxon>Stieleria</taxon>
    </lineage>
</organism>
<sequence length="204" mass="22344">MSIQSIAVPDSINKIPLSAETEALIDTANEAIEAFLLADTRVIENFVTCDFYLLAQAIHWIEENHLLTGRRFCELGSGFGVGALLAADNGMESVGIEIEPVLTDQSNDLAEHLGSSAKFYCGSFVPRGVTGLLELGSDIKHVDTTEDDVFDEIGYEMSDYDLFFAFPWPGEHIFFEAVFDACASDGAMLLTYQGREGMKLVRKG</sequence>
<reference evidence="1 2" key="1">
    <citation type="submission" date="2019-02" db="EMBL/GenBank/DDBJ databases">
        <title>Deep-cultivation of Planctomycetes and their phenomic and genomic characterization uncovers novel biology.</title>
        <authorList>
            <person name="Wiegand S."/>
            <person name="Jogler M."/>
            <person name="Boedeker C."/>
            <person name="Pinto D."/>
            <person name="Vollmers J."/>
            <person name="Rivas-Marin E."/>
            <person name="Kohn T."/>
            <person name="Peeters S.H."/>
            <person name="Heuer A."/>
            <person name="Rast P."/>
            <person name="Oberbeckmann S."/>
            <person name="Bunk B."/>
            <person name="Jeske O."/>
            <person name="Meyerdierks A."/>
            <person name="Storesund J.E."/>
            <person name="Kallscheuer N."/>
            <person name="Luecker S."/>
            <person name="Lage O.M."/>
            <person name="Pohl T."/>
            <person name="Merkel B.J."/>
            <person name="Hornburger P."/>
            <person name="Mueller R.-W."/>
            <person name="Bruemmer F."/>
            <person name="Labrenz M."/>
            <person name="Spormann A.M."/>
            <person name="Op den Camp H."/>
            <person name="Overmann J."/>
            <person name="Amann R."/>
            <person name="Jetten M.S.M."/>
            <person name="Mascher T."/>
            <person name="Medema M.H."/>
            <person name="Devos D.P."/>
            <person name="Kaster A.-K."/>
            <person name="Ovreas L."/>
            <person name="Rohde M."/>
            <person name="Galperin M.Y."/>
            <person name="Jogler C."/>
        </authorList>
    </citation>
    <scope>NUCLEOTIDE SEQUENCE [LARGE SCALE GENOMIC DNA]</scope>
    <source>
        <strain evidence="1 2">K23_9</strain>
    </source>
</reference>
<dbReference type="OrthoDB" id="283520at2"/>
<evidence type="ECO:0008006" key="3">
    <source>
        <dbReference type="Google" id="ProtNLM"/>
    </source>
</evidence>
<dbReference type="RefSeq" id="WP_145419250.1">
    <property type="nucleotide sequence ID" value="NZ_CP036526.1"/>
</dbReference>
<proteinExistence type="predicted"/>
<protein>
    <recommendedName>
        <fullName evidence="3">Methyltransferase</fullName>
    </recommendedName>
</protein>
<dbReference type="Proteomes" id="UP000319817">
    <property type="component" value="Chromosome"/>
</dbReference>
<dbReference type="SUPFAM" id="SSF53335">
    <property type="entry name" value="S-adenosyl-L-methionine-dependent methyltransferases"/>
    <property type="match status" value="1"/>
</dbReference>
<accession>A0A517NWA6</accession>
<gene>
    <name evidence="1" type="ORF">K239x_34120</name>
</gene>